<dbReference type="Proteomes" id="UP001431783">
    <property type="component" value="Unassembled WGS sequence"/>
</dbReference>
<reference evidence="2 3" key="1">
    <citation type="submission" date="2023-03" db="EMBL/GenBank/DDBJ databases">
        <title>Genome insight into feeding habits of ladybird beetles.</title>
        <authorList>
            <person name="Li H.-S."/>
            <person name="Huang Y.-H."/>
            <person name="Pang H."/>
        </authorList>
    </citation>
    <scope>NUCLEOTIDE SEQUENCE [LARGE SCALE GENOMIC DNA]</scope>
    <source>
        <strain evidence="2">SYSU_2023b</strain>
        <tissue evidence="2">Whole body</tissue>
    </source>
</reference>
<name>A0AAW1UF02_9CUCU</name>
<feature type="transmembrane region" description="Helical" evidence="1">
    <location>
        <begin position="154"/>
        <end position="175"/>
    </location>
</feature>
<keyword evidence="3" id="KW-1185">Reference proteome</keyword>
<evidence type="ECO:0000256" key="1">
    <source>
        <dbReference type="SAM" id="Phobius"/>
    </source>
</evidence>
<dbReference type="EMBL" id="JARQZJ010000044">
    <property type="protein sequence ID" value="KAK9877859.1"/>
    <property type="molecule type" value="Genomic_DNA"/>
</dbReference>
<evidence type="ECO:0000313" key="2">
    <source>
        <dbReference type="EMBL" id="KAK9877859.1"/>
    </source>
</evidence>
<comment type="caution">
    <text evidence="2">The sequence shown here is derived from an EMBL/GenBank/DDBJ whole genome shotgun (WGS) entry which is preliminary data.</text>
</comment>
<feature type="transmembrane region" description="Helical" evidence="1">
    <location>
        <begin position="36"/>
        <end position="55"/>
    </location>
</feature>
<protein>
    <submittedName>
        <fullName evidence="2">Uncharacterized protein</fullName>
    </submittedName>
</protein>
<keyword evidence="1" id="KW-1133">Transmembrane helix</keyword>
<accession>A0AAW1UF02</accession>
<gene>
    <name evidence="2" type="ORF">WA026_020089</name>
</gene>
<proteinExistence type="predicted"/>
<sequence length="189" mass="22338">MFSTWTLRKFLLGLLVVELIFNIIQLVLIFLNNKIFGVIVMVSYIIFIQVFVFALCRDSLSLLFATIILLFFFLVTSISIQSSNADIHNIFSFGDEKSTTLQRDTRNIFDTVNRRSEWINPNKDNYKITSRRNERNMKEGRPKNNYTFRKELRWISNFAGIIQILMIALIFCYSYELLFGYTDHQRVLC</sequence>
<dbReference type="AlphaFoldDB" id="A0AAW1UF02"/>
<evidence type="ECO:0000313" key="3">
    <source>
        <dbReference type="Proteomes" id="UP001431783"/>
    </source>
</evidence>
<keyword evidence="1" id="KW-0472">Membrane</keyword>
<feature type="transmembrane region" description="Helical" evidence="1">
    <location>
        <begin position="62"/>
        <end position="80"/>
    </location>
</feature>
<feature type="transmembrane region" description="Helical" evidence="1">
    <location>
        <begin position="12"/>
        <end position="30"/>
    </location>
</feature>
<organism evidence="2 3">
    <name type="scientific">Henosepilachna vigintioctopunctata</name>
    <dbReference type="NCBI Taxonomy" id="420089"/>
    <lineage>
        <taxon>Eukaryota</taxon>
        <taxon>Metazoa</taxon>
        <taxon>Ecdysozoa</taxon>
        <taxon>Arthropoda</taxon>
        <taxon>Hexapoda</taxon>
        <taxon>Insecta</taxon>
        <taxon>Pterygota</taxon>
        <taxon>Neoptera</taxon>
        <taxon>Endopterygota</taxon>
        <taxon>Coleoptera</taxon>
        <taxon>Polyphaga</taxon>
        <taxon>Cucujiformia</taxon>
        <taxon>Coccinelloidea</taxon>
        <taxon>Coccinellidae</taxon>
        <taxon>Epilachninae</taxon>
        <taxon>Epilachnini</taxon>
        <taxon>Henosepilachna</taxon>
    </lineage>
</organism>
<keyword evidence="1" id="KW-0812">Transmembrane</keyword>